<dbReference type="EMBL" id="JAUTXU010000215">
    <property type="protein sequence ID" value="KAK3698055.1"/>
    <property type="molecule type" value="Genomic_DNA"/>
</dbReference>
<dbReference type="Proteomes" id="UP001281147">
    <property type="component" value="Unassembled WGS sequence"/>
</dbReference>
<evidence type="ECO:0000313" key="1">
    <source>
        <dbReference type="EMBL" id="KAK3698055.1"/>
    </source>
</evidence>
<sequence length="465" mass="53605">MRHERVESPVYMCNFLAVRNILLATARAAIMVAVTGRNKIISAVLVAGLLVTLLLYHTVPLERVSSIVHHSSPAAKEKETKPEPTPRVYKEKPTPAPPIVDNFPLAADAQSPRDLPPIPSWNTPPSPHVQESTPLLIGFTRNWRMLQQAVVSYITAGWPPEDIYVVENTGTMNANKNGHLTLQNPFYLDYRRLTQVLGVNILSTPTLLTFAQLQNFYLHTAISNEWEHYFWSHMDVVALSREDWDDLRDDDDYKSLYVRCVEDLRATLKRGYNIDGHGDKGTWAIRFYAYDRLALMNRYAFEQVGGWDVVIPYYGTDCDMYERLTMNKLVQANGHVGLVYDIGRTLKDLIRLYRRRPDPEEIEADARFRYEEDDRGSHEWAELRDRLNSMQVDKNNGDRNTWQEKQEGGQGEPYYRDPAGFETALKMWMDFGKDVVMAEKWGHRGCNLRGVGLKAGDEWRVEHDW</sequence>
<protein>
    <submittedName>
        <fullName evidence="1">Uncharacterized protein</fullName>
    </submittedName>
</protein>
<evidence type="ECO:0000313" key="2">
    <source>
        <dbReference type="Proteomes" id="UP001281147"/>
    </source>
</evidence>
<accession>A0ACC3MKV1</accession>
<organism evidence="1 2">
    <name type="scientific">Vermiconidia calcicola</name>
    <dbReference type="NCBI Taxonomy" id="1690605"/>
    <lineage>
        <taxon>Eukaryota</taxon>
        <taxon>Fungi</taxon>
        <taxon>Dikarya</taxon>
        <taxon>Ascomycota</taxon>
        <taxon>Pezizomycotina</taxon>
        <taxon>Dothideomycetes</taxon>
        <taxon>Dothideomycetidae</taxon>
        <taxon>Mycosphaerellales</taxon>
        <taxon>Extremaceae</taxon>
        <taxon>Vermiconidia</taxon>
    </lineage>
</organism>
<keyword evidence="2" id="KW-1185">Reference proteome</keyword>
<comment type="caution">
    <text evidence="1">The sequence shown here is derived from an EMBL/GenBank/DDBJ whole genome shotgun (WGS) entry which is preliminary data.</text>
</comment>
<proteinExistence type="predicted"/>
<reference evidence="1" key="1">
    <citation type="submission" date="2023-07" db="EMBL/GenBank/DDBJ databases">
        <title>Black Yeasts Isolated from many extreme environments.</title>
        <authorList>
            <person name="Coleine C."/>
            <person name="Stajich J.E."/>
            <person name="Selbmann L."/>
        </authorList>
    </citation>
    <scope>NUCLEOTIDE SEQUENCE</scope>
    <source>
        <strain evidence="1">CCFEE 5714</strain>
    </source>
</reference>
<gene>
    <name evidence="1" type="ORF">LTR37_017104</name>
</gene>
<name>A0ACC3MKV1_9PEZI</name>